<dbReference type="Pfam" id="PF23227">
    <property type="entry name" value="HEAT_MROH2B_C"/>
    <property type="match status" value="1"/>
</dbReference>
<evidence type="ECO:0000313" key="3">
    <source>
        <dbReference type="Proteomes" id="UP000472275"/>
    </source>
</evidence>
<organism evidence="2 3">
    <name type="scientific">Aquila chrysaetos chrysaetos</name>
    <dbReference type="NCBI Taxonomy" id="223781"/>
    <lineage>
        <taxon>Eukaryota</taxon>
        <taxon>Metazoa</taxon>
        <taxon>Chordata</taxon>
        <taxon>Craniata</taxon>
        <taxon>Vertebrata</taxon>
        <taxon>Euteleostomi</taxon>
        <taxon>Archelosauria</taxon>
        <taxon>Archosauria</taxon>
        <taxon>Dinosauria</taxon>
        <taxon>Saurischia</taxon>
        <taxon>Theropoda</taxon>
        <taxon>Coelurosauria</taxon>
        <taxon>Aves</taxon>
        <taxon>Neognathae</taxon>
        <taxon>Neoaves</taxon>
        <taxon>Telluraves</taxon>
        <taxon>Accipitrimorphae</taxon>
        <taxon>Accipitriformes</taxon>
        <taxon>Accipitridae</taxon>
        <taxon>Accipitrinae</taxon>
        <taxon>Aquila</taxon>
    </lineage>
</organism>
<dbReference type="SUPFAM" id="SSF48371">
    <property type="entry name" value="ARM repeat"/>
    <property type="match status" value="1"/>
</dbReference>
<keyword evidence="3" id="KW-1185">Reference proteome</keyword>
<dbReference type="InterPro" id="IPR055406">
    <property type="entry name" value="HEAT_Maestro"/>
</dbReference>
<dbReference type="Gene3D" id="1.25.10.10">
    <property type="entry name" value="Leucine-rich Repeat Variant"/>
    <property type="match status" value="1"/>
</dbReference>
<dbReference type="InterPro" id="IPR011989">
    <property type="entry name" value="ARM-like"/>
</dbReference>
<reference evidence="2" key="2">
    <citation type="submission" date="2025-09" db="UniProtKB">
        <authorList>
            <consortium name="Ensembl"/>
        </authorList>
    </citation>
    <scope>IDENTIFICATION</scope>
</reference>
<accession>A0A663F5A3</accession>
<evidence type="ECO:0000313" key="2">
    <source>
        <dbReference type="Ensembl" id="ENSACCP00020019011.1"/>
    </source>
</evidence>
<dbReference type="Ensembl" id="ENSACCT00020019844.1">
    <property type="protein sequence ID" value="ENSACCP00020019011.1"/>
    <property type="gene ID" value="ENSACCG00020013076.1"/>
</dbReference>
<dbReference type="GO" id="GO:0005737">
    <property type="term" value="C:cytoplasm"/>
    <property type="evidence" value="ECO:0007669"/>
    <property type="project" value="TreeGrafter"/>
</dbReference>
<dbReference type="InterPro" id="IPR016024">
    <property type="entry name" value="ARM-type_fold"/>
</dbReference>
<dbReference type="GeneTree" id="ENSGT00960000189574"/>
<dbReference type="InParanoid" id="A0A663F5A3"/>
<dbReference type="AlphaFoldDB" id="A0A663F5A3"/>
<dbReference type="PANTHER" id="PTHR23120">
    <property type="entry name" value="MAESTRO-RELATED HEAT DOMAIN-CONTAINING"/>
    <property type="match status" value="1"/>
</dbReference>
<protein>
    <recommendedName>
        <fullName evidence="1">Maestro/Maestro-like HEAT-repeats domain-containing protein</fullName>
    </recommendedName>
</protein>
<dbReference type="PANTHER" id="PTHR23120:SF22">
    <property type="entry name" value="MAESTRO HEAT-LIKE REPEAT-CONTAINING PROTEIN FAMILY MEMBER 2B"/>
    <property type="match status" value="1"/>
</dbReference>
<sequence length="222" mass="24648">MKDPPIREKKFLESVLGILLEKSQHRISAVRQMAVRGLGNAFRGAPKEVHKHKTTILEVLQRGLENTRCPVLAAESMLALAEVVRKLKAKGLGSAFKDILTDGVSELQEPDVLRFSAFSLYAVLASSASGKRSFFTREVWETWVSLLLHLRDPDPEASNVRAPPPRSYLQNCRKPQKETIVTSIGLGAAQLQYEVYHCLVSELCPGETSRPQGLFPRTEKGA</sequence>
<name>A0A663F5A3_AQUCH</name>
<feature type="domain" description="Maestro/Maestro-like HEAT-repeats" evidence="1">
    <location>
        <begin position="16"/>
        <end position="157"/>
    </location>
</feature>
<dbReference type="InterPro" id="IPR045206">
    <property type="entry name" value="Maestro_heat-like_prot"/>
</dbReference>
<proteinExistence type="predicted"/>
<evidence type="ECO:0000259" key="1">
    <source>
        <dbReference type="Pfam" id="PF23227"/>
    </source>
</evidence>
<dbReference type="Proteomes" id="UP000472275">
    <property type="component" value="Chromosome 13"/>
</dbReference>
<reference evidence="2" key="1">
    <citation type="submission" date="2025-08" db="UniProtKB">
        <authorList>
            <consortium name="Ensembl"/>
        </authorList>
    </citation>
    <scope>IDENTIFICATION</scope>
</reference>